<dbReference type="InterPro" id="IPR002172">
    <property type="entry name" value="LDrepeatLR_classA_rpt"/>
</dbReference>
<dbReference type="RefSeq" id="XP_019627216.1">
    <property type="nucleotide sequence ID" value="XM_019771657.1"/>
</dbReference>
<dbReference type="PANTHER" id="PTHR20851:SF0">
    <property type="entry name" value="APOLIPOPROTEIN(A)"/>
    <property type="match status" value="1"/>
</dbReference>
<evidence type="ECO:0000259" key="15">
    <source>
        <dbReference type="PROSITE" id="PS50958"/>
    </source>
</evidence>
<dbReference type="PROSITE" id="PS50068">
    <property type="entry name" value="LDLRA_2"/>
    <property type="match status" value="1"/>
</dbReference>
<evidence type="ECO:0000256" key="3">
    <source>
        <dbReference type="ARBA" id="ARBA00022692"/>
    </source>
</evidence>
<dbReference type="Pfam" id="PF00051">
    <property type="entry name" value="Kringle"/>
    <property type="match status" value="3"/>
</dbReference>
<evidence type="ECO:0000256" key="4">
    <source>
        <dbReference type="ARBA" id="ARBA00022723"/>
    </source>
</evidence>
<evidence type="ECO:0000256" key="6">
    <source>
        <dbReference type="ARBA" id="ARBA00022989"/>
    </source>
</evidence>
<dbReference type="PROSITE" id="PS50261">
    <property type="entry name" value="G_PROTEIN_RECEP_F2_4"/>
    <property type="match status" value="1"/>
</dbReference>
<organism evidence="16 17">
    <name type="scientific">Branchiostoma belcheri</name>
    <name type="common">Amphioxus</name>
    <dbReference type="NCBI Taxonomy" id="7741"/>
    <lineage>
        <taxon>Eukaryota</taxon>
        <taxon>Metazoa</taxon>
        <taxon>Chordata</taxon>
        <taxon>Cephalochordata</taxon>
        <taxon>Leptocardii</taxon>
        <taxon>Amphioxiformes</taxon>
        <taxon>Branchiostomatidae</taxon>
        <taxon>Branchiostoma</taxon>
    </lineage>
</organism>
<dbReference type="InterPro" id="IPR000001">
    <property type="entry name" value="Kringle"/>
</dbReference>
<dbReference type="Pfam" id="PF01033">
    <property type="entry name" value="Somatomedin_B"/>
    <property type="match status" value="1"/>
</dbReference>
<dbReference type="CDD" id="cd10909">
    <property type="entry name" value="ChtBD1_GH18_2"/>
    <property type="match status" value="1"/>
</dbReference>
<dbReference type="GeneID" id="109472084"/>
<dbReference type="GO" id="GO:0007166">
    <property type="term" value="P:cell surface receptor signaling pathway"/>
    <property type="evidence" value="ECO:0007669"/>
    <property type="project" value="InterPro"/>
</dbReference>
<feature type="transmembrane region" description="Helical" evidence="12">
    <location>
        <begin position="978"/>
        <end position="1003"/>
    </location>
</feature>
<dbReference type="PRINTS" id="PR00018">
    <property type="entry name" value="KRINGLE"/>
</dbReference>
<protein>
    <submittedName>
        <fullName evidence="17">Uncharacterized protein LOC109472084</fullName>
    </submittedName>
</protein>
<keyword evidence="8 9" id="KW-1015">Disulfide bond</keyword>
<dbReference type="SMART" id="SM00130">
    <property type="entry name" value="KR"/>
    <property type="match status" value="3"/>
</dbReference>
<feature type="domain" description="Kringle" evidence="13">
    <location>
        <begin position="583"/>
        <end position="639"/>
    </location>
</feature>
<feature type="disulfide bond" evidence="9">
    <location>
        <begin position="497"/>
        <end position="536"/>
    </location>
</feature>
<dbReference type="InterPro" id="IPR036024">
    <property type="entry name" value="Somatomedin_B-like_dom_sf"/>
</dbReference>
<evidence type="ECO:0000313" key="16">
    <source>
        <dbReference type="Proteomes" id="UP000515135"/>
    </source>
</evidence>
<sequence>MEASVSSFRAHPNFYMVAMVQGLNAQVRDFQKVILIDELRARVRDRLDAVPQHYEHPVLYCIARGVNRENCGWEEPLRQRPELWTFPDPIPRGGSRSEPATIQSDLNMNWNNVWTLEYVDWNVKWTICMSDFNVALRKTAFQTSTLNGTHGPGVASLAVDGITNTYMNYGIATCTLTQQEADPSWWVDLGRSYMIDRVVIFNRMDCCSERLNPFNIHIGDSDQVSENPRCGGDHQILVTKPTVSIQCRWMAGRYVGVHLTGPSRILTLCEVQVITEPCQVGDGASYRGTVSVTRTGKTCQRWDRLFPHVHSKLFEHPSSGLEENYCRNPDGEPGVWCFTENPSVRFELCEVPACAPKKWREDLRCGRGYKAEDNTPAAECDPSSNFPCCSPDNWCGNTAAHCDCLACVDYRNTGICANGTIIDQTQVCDGRDDCGGNTDELRCSLSACDNGVLFHPFARCDGRDDCGDNSDEKNCDCYYLHDKGASYRGRGNQQHFCQYWTSQYPHTHNHTPEAYPSAGLERNYCRNPDGKDRPWCYTNNATIRWMYCDDVFACDELPTSCFFTNDKGRTYTGHINRAGDRLCQRWDSQSPHTHPHTPQAHPDAGLEENFCRNPDNKDRPWCYTRNGTETWGYCDVTECPDPTSSDYVPRKCNSSCKGECGQSYKQFYSCQCDQDCSFFSDCCSDIGEVCNFNTTAQKPSDRDHEKWKCLSGYDKGRSYWLVAGCPDDWMDDVTRDQCLKQADPNNPDSCRVFSSLSHGPSNNTSHLQNCSRPILNFTSEEFEILPNGSVRLLSSNLSCPAEQVAILNTEASVCGDCLLEYFSNDTLQTSDPVQHWLTLGLVIVSDFAVSGFVAHTYRSGQWKKLPEKLKVQMMTCMAVAVTQFVGRVFLSPGPGCTVYAILLHYFILTAFTSMNVLAVDLFLTFREDSERAELYKYILYTWLVPVPIVLVTVIVEFGSSVRVGYGEQCWIGNPTASLVAFGVPVLCALMVNFVFTTLVLLAIRKSFQIASTALQRSEISKIWVYMRISFLAGFTWILGFIVPFVNVAVLDYIFIVLNASQGLLLTLLLTMTGKVLEEWKYSIMVRLGLIEANQDIGGTTTTSNRRTRRTEVTTAGGTGTAMEMTIMADVEENRARHRVGKPRQDKGRNATASNQPTTAGETEADETGTAGNLQTLAGGFGPTASGTDVATEIPMKTFVDAEENQAEDRRSACAEDDTSF</sequence>
<dbReference type="Pfam" id="PF00002">
    <property type="entry name" value="7tm_2"/>
    <property type="match status" value="1"/>
</dbReference>
<dbReference type="PANTHER" id="PTHR20851">
    <property type="entry name" value="DORSAL INTERACTING PROTEIN 3"/>
    <property type="match status" value="1"/>
</dbReference>
<feature type="disulfide bond" evidence="10">
    <location>
        <begin position="460"/>
        <end position="475"/>
    </location>
</feature>
<feature type="transmembrane region" description="Helical" evidence="12">
    <location>
        <begin position="902"/>
        <end position="925"/>
    </location>
</feature>
<gene>
    <name evidence="17" type="primary">LOC109472084</name>
</gene>
<dbReference type="FunFam" id="2.60.120.260:FF:000105">
    <property type="entry name" value="Sushi, von Willebrand factor type A, EGF and pentraxin domain-containing protein 1"/>
    <property type="match status" value="1"/>
</dbReference>
<evidence type="ECO:0000256" key="2">
    <source>
        <dbReference type="ARBA" id="ARBA00022572"/>
    </source>
</evidence>
<feature type="domain" description="SMB" evidence="15">
    <location>
        <begin position="652"/>
        <end position="695"/>
    </location>
</feature>
<keyword evidence="6 12" id="KW-1133">Transmembrane helix</keyword>
<feature type="transmembrane region" description="Helical" evidence="12">
    <location>
        <begin position="1024"/>
        <end position="1046"/>
    </location>
</feature>
<dbReference type="Gene3D" id="4.10.400.10">
    <property type="entry name" value="Low-density Lipoprotein Receptor"/>
    <property type="match status" value="2"/>
</dbReference>
<accession>A0A6P4ZC06</accession>
<feature type="region of interest" description="Disordered" evidence="11">
    <location>
        <begin position="1131"/>
        <end position="1220"/>
    </location>
</feature>
<dbReference type="Pfam" id="PF22633">
    <property type="entry name" value="F5_F8_type_C_2"/>
    <property type="match status" value="1"/>
</dbReference>
<keyword evidence="3 12" id="KW-0812">Transmembrane</keyword>
<feature type="domain" description="Kringle" evidence="13">
    <location>
        <begin position="277"/>
        <end position="354"/>
    </location>
</feature>
<evidence type="ECO:0000256" key="11">
    <source>
        <dbReference type="SAM" id="MobiDB-lite"/>
    </source>
</evidence>
<dbReference type="SUPFAM" id="SSF90188">
    <property type="entry name" value="Somatomedin B domain"/>
    <property type="match status" value="1"/>
</dbReference>
<dbReference type="InterPro" id="IPR001212">
    <property type="entry name" value="Somatomedin_B_dom"/>
</dbReference>
<dbReference type="CDD" id="cd00112">
    <property type="entry name" value="LDLa"/>
    <property type="match status" value="2"/>
</dbReference>
<proteinExistence type="predicted"/>
<dbReference type="Gene3D" id="4.10.410.20">
    <property type="match status" value="1"/>
</dbReference>
<keyword evidence="4" id="KW-0479">Metal-binding</keyword>
<dbReference type="InterPro" id="IPR008979">
    <property type="entry name" value="Galactose-bd-like_sf"/>
</dbReference>
<dbReference type="InterPro" id="IPR017981">
    <property type="entry name" value="GPCR_2-like_7TM"/>
</dbReference>
<dbReference type="Proteomes" id="UP000515135">
    <property type="component" value="Unplaced"/>
</dbReference>
<dbReference type="Gene3D" id="2.40.20.10">
    <property type="entry name" value="Plasminogen Kringle 4"/>
    <property type="match status" value="3"/>
</dbReference>
<dbReference type="PROSITE" id="PS50958">
    <property type="entry name" value="SMB_2"/>
    <property type="match status" value="1"/>
</dbReference>
<dbReference type="AlphaFoldDB" id="A0A6P4ZC06"/>
<feature type="compositionally biased region" description="Low complexity" evidence="11">
    <location>
        <begin position="1157"/>
        <end position="1171"/>
    </location>
</feature>
<feature type="domain" description="Kringle" evidence="13">
    <location>
        <begin position="497"/>
        <end position="554"/>
    </location>
</feature>
<dbReference type="GO" id="GO:0046872">
    <property type="term" value="F:metal ion binding"/>
    <property type="evidence" value="ECO:0007669"/>
    <property type="project" value="UniProtKB-KW"/>
</dbReference>
<dbReference type="KEGG" id="bbel:109472084"/>
<keyword evidence="5" id="KW-0106">Calcium</keyword>
<dbReference type="GO" id="GO:0016020">
    <property type="term" value="C:membrane"/>
    <property type="evidence" value="ECO:0007669"/>
    <property type="project" value="UniProtKB-SubCell"/>
</dbReference>
<dbReference type="SMART" id="SM00607">
    <property type="entry name" value="FTP"/>
    <property type="match status" value="1"/>
</dbReference>
<dbReference type="PRINTS" id="PR00261">
    <property type="entry name" value="LDLRECEPTOR"/>
</dbReference>
<dbReference type="InterPro" id="IPR013806">
    <property type="entry name" value="Kringle-like"/>
</dbReference>
<dbReference type="CDD" id="cd15039">
    <property type="entry name" value="7tmB3_Methuselah-like"/>
    <property type="match status" value="1"/>
</dbReference>
<dbReference type="FunFam" id="2.40.20.10:FF:000027">
    <property type="entry name" value="Uncharacterized protein"/>
    <property type="match status" value="1"/>
</dbReference>
<dbReference type="FunFam" id="2.40.20.10:FF:000039">
    <property type="entry name" value="Metalloendopeptidase"/>
    <property type="match status" value="1"/>
</dbReference>
<keyword evidence="16" id="KW-1185">Reference proteome</keyword>
<evidence type="ECO:0000256" key="5">
    <source>
        <dbReference type="ARBA" id="ARBA00022837"/>
    </source>
</evidence>
<dbReference type="SUPFAM" id="SSF57440">
    <property type="entry name" value="Kringle-like"/>
    <property type="match status" value="3"/>
</dbReference>
<keyword evidence="7 12" id="KW-0472">Membrane</keyword>
<dbReference type="InterPro" id="IPR038178">
    <property type="entry name" value="Kringle_sf"/>
</dbReference>
<dbReference type="InterPro" id="IPR000832">
    <property type="entry name" value="GPCR_2_secretin-like"/>
</dbReference>
<dbReference type="InterPro" id="IPR006585">
    <property type="entry name" value="FTP1"/>
</dbReference>
<evidence type="ECO:0000256" key="1">
    <source>
        <dbReference type="ARBA" id="ARBA00004141"/>
    </source>
</evidence>
<dbReference type="PROSITE" id="PS50070">
    <property type="entry name" value="KRINGLE_2"/>
    <property type="match status" value="3"/>
</dbReference>
<dbReference type="SUPFAM" id="SSF57424">
    <property type="entry name" value="LDL receptor-like module"/>
    <property type="match status" value="2"/>
</dbReference>
<evidence type="ECO:0000256" key="9">
    <source>
        <dbReference type="PROSITE-ProRule" id="PRU00121"/>
    </source>
</evidence>
<dbReference type="Gene3D" id="1.20.1070.10">
    <property type="entry name" value="Rhodopsin 7-helix transmembrane proteins"/>
    <property type="match status" value="1"/>
</dbReference>
<feature type="disulfide bond" evidence="9">
    <location>
        <begin position="525"/>
        <end position="548"/>
    </location>
</feature>
<feature type="transmembrane region" description="Helical" evidence="12">
    <location>
        <begin position="937"/>
        <end position="958"/>
    </location>
</feature>
<dbReference type="PROSITE" id="PS00021">
    <property type="entry name" value="KRINGLE_1"/>
    <property type="match status" value="3"/>
</dbReference>
<reference evidence="17" key="1">
    <citation type="submission" date="2025-08" db="UniProtKB">
        <authorList>
            <consortium name="RefSeq"/>
        </authorList>
    </citation>
    <scope>IDENTIFICATION</scope>
    <source>
        <tissue evidence="17">Gonad</tissue>
    </source>
</reference>
<dbReference type="OrthoDB" id="10098536at2759"/>
<evidence type="ECO:0000256" key="10">
    <source>
        <dbReference type="PROSITE-ProRule" id="PRU00124"/>
    </source>
</evidence>
<feature type="disulfide bond" evidence="9">
    <location>
        <begin position="326"/>
        <end position="349"/>
    </location>
</feature>
<evidence type="ECO:0000259" key="14">
    <source>
        <dbReference type="PROSITE" id="PS50261"/>
    </source>
</evidence>
<dbReference type="FunFam" id="1.20.1070.10:FF:000428">
    <property type="entry name" value="Uncharacterized protein"/>
    <property type="match status" value="1"/>
</dbReference>
<evidence type="ECO:0000313" key="17">
    <source>
        <dbReference type="RefSeq" id="XP_019627216.1"/>
    </source>
</evidence>
<dbReference type="CDD" id="cd00108">
    <property type="entry name" value="KR"/>
    <property type="match status" value="3"/>
</dbReference>
<dbReference type="SUPFAM" id="SSF49785">
    <property type="entry name" value="Galactose-binding domain-like"/>
    <property type="match status" value="1"/>
</dbReference>
<evidence type="ECO:0000256" key="12">
    <source>
        <dbReference type="SAM" id="Phobius"/>
    </source>
</evidence>
<feature type="domain" description="G-protein coupled receptors family 2 profile 2" evidence="14">
    <location>
        <begin position="827"/>
        <end position="1073"/>
    </location>
</feature>
<evidence type="ECO:0000256" key="8">
    <source>
        <dbReference type="ARBA" id="ARBA00023157"/>
    </source>
</evidence>
<evidence type="ECO:0000259" key="13">
    <source>
        <dbReference type="PROSITE" id="PS50070"/>
    </source>
</evidence>
<dbReference type="InterPro" id="IPR036055">
    <property type="entry name" value="LDL_receptor-like_sf"/>
</dbReference>
<dbReference type="SMART" id="SM00192">
    <property type="entry name" value="LDLa"/>
    <property type="match status" value="2"/>
</dbReference>
<dbReference type="InterPro" id="IPR018056">
    <property type="entry name" value="Kringle_CS"/>
</dbReference>
<comment type="caution">
    <text evidence="9">Lacks conserved residue(s) required for the propagation of feature annotation.</text>
</comment>
<name>A0A6P4ZC06_BRABE</name>
<evidence type="ECO:0000256" key="7">
    <source>
        <dbReference type="ARBA" id="ARBA00023136"/>
    </source>
</evidence>
<keyword evidence="2 9" id="KW-0420">Kringle</keyword>
<comment type="subcellular location">
    <subcellularLocation>
        <location evidence="1">Membrane</location>
        <topology evidence="1">Multi-pass membrane protein</topology>
    </subcellularLocation>
</comment>
<feature type="disulfide bond" evidence="9">
    <location>
        <begin position="583"/>
        <end position="622"/>
    </location>
</feature>
<feature type="disulfide bond" evidence="9">
    <location>
        <begin position="611"/>
        <end position="634"/>
    </location>
</feature>
<feature type="transmembrane region" description="Helical" evidence="12">
    <location>
        <begin position="1052"/>
        <end position="1076"/>
    </location>
</feature>
<dbReference type="Gene3D" id="2.60.120.260">
    <property type="entry name" value="Galactose-binding domain-like"/>
    <property type="match status" value="1"/>
</dbReference>
<dbReference type="GO" id="GO:0004930">
    <property type="term" value="F:G protein-coupled receptor activity"/>
    <property type="evidence" value="ECO:0007669"/>
    <property type="project" value="InterPro"/>
</dbReference>